<comment type="cofactor">
    <cofactor evidence="1">
        <name>Mg(2+)</name>
        <dbReference type="ChEBI" id="CHEBI:18420"/>
    </cofactor>
</comment>
<dbReference type="GO" id="GO:0046872">
    <property type="term" value="F:metal ion binding"/>
    <property type="evidence" value="ECO:0007669"/>
    <property type="project" value="UniProtKB-KW"/>
</dbReference>
<feature type="domain" description="CBS" evidence="14">
    <location>
        <begin position="326"/>
        <end position="381"/>
    </location>
</feature>
<dbReference type="SUPFAM" id="SSF81891">
    <property type="entry name" value="Poly A polymerase C-terminal region-like"/>
    <property type="match status" value="1"/>
</dbReference>
<dbReference type="Gene3D" id="3.90.1640.10">
    <property type="entry name" value="inorganic pyrophosphatase (n-terminal core)"/>
    <property type="match status" value="1"/>
</dbReference>
<evidence type="ECO:0000256" key="13">
    <source>
        <dbReference type="SAM" id="MobiDB-lite"/>
    </source>
</evidence>
<evidence type="ECO:0000256" key="7">
    <source>
        <dbReference type="ARBA" id="ARBA00022723"/>
    </source>
</evidence>
<dbReference type="GO" id="GO:0008033">
    <property type="term" value="P:tRNA processing"/>
    <property type="evidence" value="ECO:0007669"/>
    <property type="project" value="UniProtKB-KW"/>
</dbReference>
<dbReference type="InterPro" id="IPR038763">
    <property type="entry name" value="DHH_sf"/>
</dbReference>
<gene>
    <name evidence="15" type="ORF">H8E29_05665</name>
</gene>
<evidence type="ECO:0000256" key="5">
    <source>
        <dbReference type="ARBA" id="ARBA00022694"/>
    </source>
</evidence>
<dbReference type="Pfam" id="PF00571">
    <property type="entry name" value="CBS"/>
    <property type="match status" value="2"/>
</dbReference>
<evidence type="ECO:0000256" key="9">
    <source>
        <dbReference type="ARBA" id="ARBA00022842"/>
    </source>
</evidence>
<evidence type="ECO:0000256" key="12">
    <source>
        <dbReference type="RuleBase" id="RU003953"/>
    </source>
</evidence>
<dbReference type="GO" id="GO:0000166">
    <property type="term" value="F:nucleotide binding"/>
    <property type="evidence" value="ECO:0007669"/>
    <property type="project" value="UniProtKB-KW"/>
</dbReference>
<dbReference type="SMART" id="SM00116">
    <property type="entry name" value="CBS"/>
    <property type="match status" value="2"/>
</dbReference>
<reference evidence="15 16" key="1">
    <citation type="submission" date="2020-08" db="EMBL/GenBank/DDBJ databases">
        <title>Bridging the membrane lipid divide: bacteria of the FCB group superphylum have the potential to synthesize archaeal ether lipids.</title>
        <authorList>
            <person name="Villanueva L."/>
            <person name="Von Meijenfeldt F.A.B."/>
            <person name="Westbye A.B."/>
            <person name="Yadav S."/>
            <person name="Hopmans E.C."/>
            <person name="Dutilh B.E."/>
            <person name="Sinninghe Damste J.S."/>
        </authorList>
    </citation>
    <scope>NUCLEOTIDE SEQUENCE [LARGE SCALE GENOMIC DNA]</scope>
    <source>
        <strain evidence="15">NIOZ-UU36</strain>
    </source>
</reference>
<dbReference type="EMBL" id="JACNJN010000077">
    <property type="protein sequence ID" value="MBC8334732.1"/>
    <property type="molecule type" value="Genomic_DNA"/>
</dbReference>
<dbReference type="Gene3D" id="3.30.460.10">
    <property type="entry name" value="Beta Polymerase, domain 2"/>
    <property type="match status" value="1"/>
</dbReference>
<keyword evidence="11" id="KW-0129">CBS domain</keyword>
<dbReference type="Pfam" id="PF01368">
    <property type="entry name" value="DHH"/>
    <property type="match status" value="1"/>
</dbReference>
<evidence type="ECO:0000256" key="11">
    <source>
        <dbReference type="PROSITE-ProRule" id="PRU00703"/>
    </source>
</evidence>
<keyword evidence="6" id="KW-0548">Nucleotidyltransferase</keyword>
<keyword evidence="10 12" id="KW-0694">RNA-binding</keyword>
<evidence type="ECO:0000256" key="4">
    <source>
        <dbReference type="ARBA" id="ARBA00022679"/>
    </source>
</evidence>
<dbReference type="PROSITE" id="PS51371">
    <property type="entry name" value="CBS"/>
    <property type="match status" value="2"/>
</dbReference>
<dbReference type="InterPro" id="IPR003156">
    <property type="entry name" value="DHHA1_dom"/>
</dbReference>
<dbReference type="Pfam" id="PF02272">
    <property type="entry name" value="DHHA1"/>
    <property type="match status" value="1"/>
</dbReference>
<evidence type="ECO:0000256" key="8">
    <source>
        <dbReference type="ARBA" id="ARBA00022741"/>
    </source>
</evidence>
<dbReference type="CDD" id="cd05398">
    <property type="entry name" value="NT_ClassII-CCAase"/>
    <property type="match status" value="1"/>
</dbReference>
<keyword evidence="7" id="KW-0479">Metal-binding</keyword>
<evidence type="ECO:0000256" key="2">
    <source>
        <dbReference type="ARBA" id="ARBA00007265"/>
    </source>
</evidence>
<keyword evidence="9" id="KW-0460">Magnesium</keyword>
<dbReference type="SUPFAM" id="SSF54631">
    <property type="entry name" value="CBS-domain pair"/>
    <property type="match status" value="1"/>
</dbReference>
<dbReference type="Pfam" id="PF12627">
    <property type="entry name" value="PolyA_pol_RNAbd"/>
    <property type="match status" value="1"/>
</dbReference>
<dbReference type="InterPro" id="IPR032828">
    <property type="entry name" value="PolyA_RNA-bd"/>
</dbReference>
<dbReference type="InterPro" id="IPR002646">
    <property type="entry name" value="PolA_pol_head_dom"/>
</dbReference>
<protein>
    <submittedName>
        <fullName evidence="15">CBS domain-containing protein</fullName>
    </submittedName>
</protein>
<comment type="similarity">
    <text evidence="2 12">Belongs to the tRNA nucleotidyltransferase/poly(A) polymerase family.</text>
</comment>
<evidence type="ECO:0000313" key="15">
    <source>
        <dbReference type="EMBL" id="MBC8334732.1"/>
    </source>
</evidence>
<proteinExistence type="inferred from homology"/>
<evidence type="ECO:0000259" key="14">
    <source>
        <dbReference type="PROSITE" id="PS51371"/>
    </source>
</evidence>
<dbReference type="PANTHER" id="PTHR47788">
    <property type="entry name" value="POLYA POLYMERASE"/>
    <property type="match status" value="1"/>
</dbReference>
<feature type="domain" description="CBS" evidence="14">
    <location>
        <begin position="387"/>
        <end position="445"/>
    </location>
</feature>
<evidence type="ECO:0000256" key="3">
    <source>
        <dbReference type="ARBA" id="ARBA00022555"/>
    </source>
</evidence>
<comment type="caution">
    <text evidence="15">The sequence shown here is derived from an EMBL/GenBank/DDBJ whole genome shotgun (WGS) entry which is preliminary data.</text>
</comment>
<organism evidence="15 16">
    <name type="scientific">Candidatus Desulfolinea nitratireducens</name>
    <dbReference type="NCBI Taxonomy" id="2841698"/>
    <lineage>
        <taxon>Bacteria</taxon>
        <taxon>Bacillati</taxon>
        <taxon>Chloroflexota</taxon>
        <taxon>Anaerolineae</taxon>
        <taxon>Anaerolineales</taxon>
        <taxon>Anaerolineales incertae sedis</taxon>
        <taxon>Candidatus Desulfolinea</taxon>
    </lineage>
</organism>
<feature type="region of interest" description="Disordered" evidence="13">
    <location>
        <begin position="281"/>
        <end position="303"/>
    </location>
</feature>
<dbReference type="SUPFAM" id="SSF64182">
    <property type="entry name" value="DHH phosphoesterases"/>
    <property type="match status" value="1"/>
</dbReference>
<dbReference type="InterPro" id="IPR046342">
    <property type="entry name" value="CBS_dom_sf"/>
</dbReference>
<dbReference type="InterPro" id="IPR000644">
    <property type="entry name" value="CBS_dom"/>
</dbReference>
<dbReference type="Pfam" id="PF01743">
    <property type="entry name" value="PolyA_pol"/>
    <property type="match status" value="1"/>
</dbReference>
<dbReference type="InterPro" id="IPR052390">
    <property type="entry name" value="tRNA_nt/polyA_polymerase"/>
</dbReference>
<name>A0A8J6NJ44_9CHLR</name>
<dbReference type="SUPFAM" id="SSF81301">
    <property type="entry name" value="Nucleotidyltransferase"/>
    <property type="match status" value="1"/>
</dbReference>
<keyword evidence="3" id="KW-0820">tRNA-binding</keyword>
<keyword evidence="5" id="KW-0819">tRNA processing</keyword>
<keyword evidence="4 12" id="KW-0808">Transferase</keyword>
<dbReference type="GO" id="GO:0000049">
    <property type="term" value="F:tRNA binding"/>
    <property type="evidence" value="ECO:0007669"/>
    <property type="project" value="UniProtKB-KW"/>
</dbReference>
<accession>A0A8J6NJ44</accession>
<dbReference type="Gene3D" id="3.10.580.10">
    <property type="entry name" value="CBS-domain"/>
    <property type="match status" value="2"/>
</dbReference>
<dbReference type="InterPro" id="IPR001667">
    <property type="entry name" value="DDH_dom"/>
</dbReference>
<dbReference type="Gene3D" id="3.10.310.30">
    <property type="match status" value="1"/>
</dbReference>
<evidence type="ECO:0000256" key="1">
    <source>
        <dbReference type="ARBA" id="ARBA00001946"/>
    </source>
</evidence>
<dbReference type="GO" id="GO:0016779">
    <property type="term" value="F:nucleotidyltransferase activity"/>
    <property type="evidence" value="ECO:0007669"/>
    <property type="project" value="UniProtKB-KW"/>
</dbReference>
<evidence type="ECO:0000313" key="16">
    <source>
        <dbReference type="Proteomes" id="UP000614469"/>
    </source>
</evidence>
<sequence>MHVILTHEQADFDALASLFCASLLDEQAVPVLPRRLNRNLRAFLTLYGREFPFVDPRDLSGEKIESALLVDTQSLVTLKGMGKKTRIRVVDHHPLRENLSADWEVIVEDVGATVTLLTESLRQTDEHLSVPHATLLLVGIYEDTGSLSYVSTTPRDVRAAGWLLEQGASLKIASEFLNPPLSPKQRIIYDILSANAETHEINGHQIIIACADAEDLEEEVSTLAHKLRDLLDPDALFILVSTVEGIRLVARSRTDHIDVGKIAAEFGGGGHPRAAAALIRQESPSPSGRGGRGEGSRPNSTRVPCRQLLELLPARVQPPITVAEIMSRGPQVISPDTPVEEAAQQMQRFGYEGYPVVDNGKVVGLLNRRSVDRAIAHHLTLTAASLMEAGEVIVAPDDSLPTLQTLMMDSGWGQIPVVEEGEVIGIVTRTDLLKTLAPHSPRAAEADFGKLLKKSLPPLRLDLIRKVAEAAAGEQVALYVVGGFVRDLLLDRPSLDFDIVVEGDAISLAHKLAEKYGGRVTTHSRFGTAKWFLKGSKFESDAQAAVLGGEDSTESKIKASNLPTFLDFITARTEFYKSPTALPTVSQGSIKLDLHRRDFTINTLALRLDGTHYGELHDHWGGLADLERGLVRVLHSLSFVDDPTRMLRAVRFEQRFSFSLGVRTQELMDEARPLLGKLSGQRIRHELDLILNEPRAVAMFSRLSDLGLLEAISPSLTRDQGLAGRLNNALNSPTPGDFGDLPNIANLPRREALGYLVWLLPLPVKGLHAVSKKLRFQAALKSALLSVGELFDDSPALKDAKISEWTSRLDGISPLALYAAFLCPADDTLHDSIGQYLAKWRYVQPTLGGDDLQERGLKPGPRYREILTRLRAAWLDGEIKTPKEEITLLERLLKKSDN</sequence>
<keyword evidence="8" id="KW-0547">Nucleotide-binding</keyword>
<dbReference type="InterPro" id="IPR043519">
    <property type="entry name" value="NT_sf"/>
</dbReference>
<dbReference type="Gene3D" id="1.10.3090.10">
    <property type="entry name" value="cca-adding enzyme, domain 2"/>
    <property type="match status" value="1"/>
</dbReference>
<dbReference type="AlphaFoldDB" id="A0A8J6NJ44"/>
<dbReference type="Proteomes" id="UP000614469">
    <property type="component" value="Unassembled WGS sequence"/>
</dbReference>
<evidence type="ECO:0000256" key="10">
    <source>
        <dbReference type="ARBA" id="ARBA00022884"/>
    </source>
</evidence>
<evidence type="ECO:0000256" key="6">
    <source>
        <dbReference type="ARBA" id="ARBA00022695"/>
    </source>
</evidence>
<dbReference type="PANTHER" id="PTHR47788:SF1">
    <property type="entry name" value="A-ADDING TRNA NUCLEOTIDYLTRANSFERASE"/>
    <property type="match status" value="1"/>
</dbReference>